<protein>
    <submittedName>
        <fullName evidence="1">Type VI secretion system tip protein VgrG</fullName>
    </submittedName>
</protein>
<reference evidence="1" key="1">
    <citation type="submission" date="2021-09" db="EMBL/GenBank/DDBJ databases">
        <title>Isolation and characterization of 3-chlorobenzoate degrading bacteria from soils in Shizuoka.</title>
        <authorList>
            <person name="Ifat A."/>
            <person name="Ogawa N."/>
            <person name="Kimbara K."/>
            <person name="Moriuchi R."/>
            <person name="Dohra H."/>
            <person name="Shintani M."/>
        </authorList>
    </citation>
    <scope>NUCLEOTIDE SEQUENCE</scope>
    <source>
        <strain evidence="1">19CS2-2</strain>
    </source>
</reference>
<proteinExistence type="predicted"/>
<dbReference type="EMBL" id="BPUR01000011">
    <property type="protein sequence ID" value="GJH18793.1"/>
    <property type="molecule type" value="Genomic_DNA"/>
</dbReference>
<organism evidence="1 2">
    <name type="scientific">Caballeronia novacaledonica</name>
    <dbReference type="NCBI Taxonomy" id="1544861"/>
    <lineage>
        <taxon>Bacteria</taxon>
        <taxon>Pseudomonadati</taxon>
        <taxon>Pseudomonadota</taxon>
        <taxon>Betaproteobacteria</taxon>
        <taxon>Burkholderiales</taxon>
        <taxon>Burkholderiaceae</taxon>
        <taxon>Caballeronia</taxon>
    </lineage>
</organism>
<name>A0ACB5QUY9_9BURK</name>
<evidence type="ECO:0000313" key="1">
    <source>
        <dbReference type="EMBL" id="GJH18793.1"/>
    </source>
</evidence>
<dbReference type="Proteomes" id="UP001055013">
    <property type="component" value="Unassembled WGS sequence"/>
</dbReference>
<evidence type="ECO:0000313" key="2">
    <source>
        <dbReference type="Proteomes" id="UP001055013"/>
    </source>
</evidence>
<gene>
    <name evidence="1" type="primary">tssI</name>
    <name evidence="1" type="ORF">CBA19CS22_19645</name>
</gene>
<accession>A0ACB5QUY9</accession>
<keyword evidence="2" id="KW-1185">Reference proteome</keyword>
<comment type="caution">
    <text evidence="1">The sequence shown here is derived from an EMBL/GenBank/DDBJ whole genome shotgun (WGS) entry which is preliminary data.</text>
</comment>
<sequence length="927" mass="102671">MNITQQGRVVEISGAALPQWAGQSVLSVTSLDGREKLGKLYAYTVALKTHHASALPVYKARALVDASKLVGTELSLSIAFEGKGEFVSGLPGNLGQGNVGAGTRVVSGLITQFALTGEDDKHTYYQAIVRPWFWLATRNRENRIFQNKSVVEITQAVLDSKLYPFQYELRLAAPGLQGKYPKRDYVRQMWESDFHFLTRLWREWGVYFFMDDSTLVLCDSPGGHRPHENMYDSIRYQPPIGARIDEEHIHRLKVSHAITAGAVTLTDYDPTLSRAKFTDKVERESFASFDNAEHYSWGEFSQPRAGATGLAGRPNDFVSEAHYLAGVRADALRARQLRLKGRGNLRGLAVGHTFFLTDHPDKAVNAEYLVSGIDLHIRNNGETSGEATYECRCDFALQSANAFFKNQLRNKPQCGAETAVVVGPDEQPMWIDGYARVKIQFIWDRVGRKDEQSSCWVRVSSPWQGSNYGFIALPRIGQEVTVSYHEGDPDRPFIADRQVNDFNQPPWQLPKNQALTGLRSRSLEGSQSNQVVMDDTPGKLQVQVASDHANSRLVLGYNTRIEGDTGRREGRGEGFELATEAHGVLRSNRGMLITTEAKDGADAPAKSMVTTAQRLWEASQRQEDLALLAVKNGAQRSQTDQSEISQRLRAQNSAINESLTETANPFPELEHPDIVISSAEGIAMSASSNVHIASNESIAMTAGQSIAIASQKSLFASVRERLTVFVQKFGIKLVASEGAIEVKAQTGSIEIIADQVLKLISTKKRIEIAAAEEILLHARGSYIRINGTGIEHGTQGFWTAHAASHALPKQKTVPIQECFPGMPGPYSIRLDAYDEYWLRDFDQIEYVVKKTVDGKLVKTGTLDVHGRTDRIFTDAAEQLDVLVGTAGGWLMETQEGASTCNATIPNAEHRPGEDQNHYVNREYQIFS</sequence>